<protein>
    <submittedName>
        <fullName evidence="1">DUF6325 family protein</fullName>
    </submittedName>
</protein>
<proteinExistence type="predicted"/>
<accession>A0ABZ0STB2</accession>
<dbReference type="EMBL" id="CP139368">
    <property type="protein sequence ID" value="WPR90631.1"/>
    <property type="molecule type" value="Genomic_DNA"/>
</dbReference>
<sequence>MTDIRNDSEEVVDTDAAQIAEELAETEEDADLVAALTALEEAAADDELGPIEYLVVEFPAGESTFTGEAIAQLAALADAGTVRLLDVVVVYKDEDGEIDVLEADNLGDLGSVGVLEATIAQMLADEDLVDIADEMEPGSVAGVVVWENTWAAPFAVAVRRNGGELISSGRIPTQSLIAAIASGDDPGDE</sequence>
<gene>
    <name evidence="1" type="ORF">SM116_04895</name>
</gene>
<reference evidence="1 2" key="1">
    <citation type="submission" date="2023-11" db="EMBL/GenBank/DDBJ databases">
        <title>Genome sequence of Microbacterium rhizosphaerae KACC 19337.</title>
        <authorList>
            <person name="Choi H."/>
            <person name="Kim S."/>
            <person name="Kim Y."/>
            <person name="Kwon S.-W."/>
            <person name="Heo J."/>
        </authorList>
    </citation>
    <scope>NUCLEOTIDE SEQUENCE [LARGE SCALE GENOMIC DNA]</scope>
    <source>
        <strain evidence="1 2">KACC 19337</strain>
    </source>
</reference>
<evidence type="ECO:0000313" key="2">
    <source>
        <dbReference type="Proteomes" id="UP001323798"/>
    </source>
</evidence>
<organism evidence="1 2">
    <name type="scientific">Microbacterium rhizosphaerae</name>
    <dbReference type="NCBI Taxonomy" id="1678237"/>
    <lineage>
        <taxon>Bacteria</taxon>
        <taxon>Bacillati</taxon>
        <taxon>Actinomycetota</taxon>
        <taxon>Actinomycetes</taxon>
        <taxon>Micrococcales</taxon>
        <taxon>Microbacteriaceae</taxon>
        <taxon>Microbacterium</taxon>
    </lineage>
</organism>
<dbReference type="Proteomes" id="UP001323798">
    <property type="component" value="Chromosome"/>
</dbReference>
<dbReference type="Pfam" id="PF19850">
    <property type="entry name" value="DUF6325"/>
    <property type="match status" value="1"/>
</dbReference>
<keyword evidence="2" id="KW-1185">Reference proteome</keyword>
<dbReference type="RefSeq" id="WP_320943335.1">
    <property type="nucleotide sequence ID" value="NZ_BAABEU010000011.1"/>
</dbReference>
<name>A0ABZ0STB2_9MICO</name>
<dbReference type="InterPro" id="IPR046288">
    <property type="entry name" value="DUF6325"/>
</dbReference>
<evidence type="ECO:0000313" key="1">
    <source>
        <dbReference type="EMBL" id="WPR90631.1"/>
    </source>
</evidence>